<dbReference type="AlphaFoldDB" id="A0A3M6U8Y1"/>
<dbReference type="Pfam" id="PF09747">
    <property type="entry name" value="CCD97-like_C"/>
    <property type="match status" value="1"/>
</dbReference>
<gene>
    <name evidence="3" type="ORF">pdam_00002842</name>
</gene>
<reference evidence="3 4" key="1">
    <citation type="journal article" date="2018" name="Sci. Rep.">
        <title>Comparative analysis of the Pocillopora damicornis genome highlights role of immune system in coral evolution.</title>
        <authorList>
            <person name="Cunning R."/>
            <person name="Bay R.A."/>
            <person name="Gillette P."/>
            <person name="Baker A.C."/>
            <person name="Traylor-Knowles N."/>
        </authorList>
    </citation>
    <scope>NUCLEOTIDE SEQUENCE [LARGE SCALE GENOMIC DNA]</scope>
    <source>
        <strain evidence="3">RSMAS</strain>
        <tissue evidence="3">Whole animal</tissue>
    </source>
</reference>
<evidence type="ECO:0000313" key="4">
    <source>
        <dbReference type="Proteomes" id="UP000275408"/>
    </source>
</evidence>
<dbReference type="InterPro" id="IPR040233">
    <property type="entry name" value="CCD97-like_C"/>
</dbReference>
<evidence type="ECO:0000313" key="3">
    <source>
        <dbReference type="EMBL" id="RMX50140.1"/>
    </source>
</evidence>
<proteinExistence type="predicted"/>
<evidence type="ECO:0000259" key="2">
    <source>
        <dbReference type="Pfam" id="PF09747"/>
    </source>
</evidence>
<dbReference type="STRING" id="46731.A0A3M6U8Y1"/>
<feature type="compositionally biased region" description="Acidic residues" evidence="1">
    <location>
        <begin position="199"/>
        <end position="211"/>
    </location>
</feature>
<dbReference type="EMBL" id="RCHS01002011">
    <property type="protein sequence ID" value="RMX50140.1"/>
    <property type="molecule type" value="Genomic_DNA"/>
</dbReference>
<keyword evidence="4" id="KW-1185">Reference proteome</keyword>
<feature type="domain" description="CCD97-like C-terminal" evidence="2">
    <location>
        <begin position="115"/>
        <end position="283"/>
    </location>
</feature>
<feature type="region of interest" description="Disordered" evidence="1">
    <location>
        <begin position="199"/>
        <end position="226"/>
    </location>
</feature>
<sequence>AWSQNNMAACAQEENITDTHEQNVKHMLSRIASTDAVVKSQQRGEPELAVDEKIAILHELYDKKPASFLMRFGRYLSEKDLGNFEHLRGEYEIDFRLKEVKNILDGKKKKTGIRNRRYECLQRLMKDTDFFSEEQMRKRSPLLYEQYIGQYLTAEEKLDRDRAEVGDDLCLSQMIMNRQEKEMNDWYLNYQRDQEACLEEEEEESDMESDSSIDKVEPGSPIKGCPTKEEKLMLHEEFLSAMQDKFMRGEEEEFDYSSVDANDEYDDLTIRGRDEEEQYFDSEDM</sequence>
<dbReference type="PANTHER" id="PTHR31840">
    <property type="entry name" value="COILED-COIL DOMAIN-CONTAINING PROTEIN 97"/>
    <property type="match status" value="1"/>
</dbReference>
<organism evidence="3 4">
    <name type="scientific">Pocillopora damicornis</name>
    <name type="common">Cauliflower coral</name>
    <name type="synonym">Millepora damicornis</name>
    <dbReference type="NCBI Taxonomy" id="46731"/>
    <lineage>
        <taxon>Eukaryota</taxon>
        <taxon>Metazoa</taxon>
        <taxon>Cnidaria</taxon>
        <taxon>Anthozoa</taxon>
        <taxon>Hexacorallia</taxon>
        <taxon>Scleractinia</taxon>
        <taxon>Astrocoeniina</taxon>
        <taxon>Pocilloporidae</taxon>
        <taxon>Pocillopora</taxon>
    </lineage>
</organism>
<dbReference type="Proteomes" id="UP000275408">
    <property type="component" value="Unassembled WGS sequence"/>
</dbReference>
<dbReference type="InterPro" id="IPR018613">
    <property type="entry name" value="Ccdc97-like"/>
</dbReference>
<evidence type="ECO:0000256" key="1">
    <source>
        <dbReference type="SAM" id="MobiDB-lite"/>
    </source>
</evidence>
<protein>
    <recommendedName>
        <fullName evidence="2">CCD97-like C-terminal domain-containing protein</fullName>
    </recommendedName>
</protein>
<name>A0A3M6U8Y1_POCDA</name>
<dbReference type="OrthoDB" id="333176at2759"/>
<accession>A0A3M6U8Y1</accession>
<feature type="non-terminal residue" evidence="3">
    <location>
        <position position="1"/>
    </location>
</feature>
<dbReference type="PANTHER" id="PTHR31840:SF1">
    <property type="entry name" value="COILED-COIL DOMAIN-CONTAINING PROTEIN 97"/>
    <property type="match status" value="1"/>
</dbReference>
<comment type="caution">
    <text evidence="3">The sequence shown here is derived from an EMBL/GenBank/DDBJ whole genome shotgun (WGS) entry which is preliminary data.</text>
</comment>